<evidence type="ECO:0000313" key="4">
    <source>
        <dbReference type="Proteomes" id="UP000187209"/>
    </source>
</evidence>
<dbReference type="InterPro" id="IPR029052">
    <property type="entry name" value="Metallo-depent_PP-like"/>
</dbReference>
<keyword evidence="4" id="KW-1185">Reference proteome</keyword>
<reference evidence="3 4" key="1">
    <citation type="submission" date="2016-11" db="EMBL/GenBank/DDBJ databases">
        <title>The macronuclear genome of Stentor coeruleus: a giant cell with tiny introns.</title>
        <authorList>
            <person name="Slabodnick M."/>
            <person name="Ruby J.G."/>
            <person name="Reiff S.B."/>
            <person name="Swart E.C."/>
            <person name="Gosai S."/>
            <person name="Prabakaran S."/>
            <person name="Witkowska E."/>
            <person name="Larue G.E."/>
            <person name="Fisher S."/>
            <person name="Freeman R.M."/>
            <person name="Gunawardena J."/>
            <person name="Chu W."/>
            <person name="Stover N.A."/>
            <person name="Gregory B.D."/>
            <person name="Nowacki M."/>
            <person name="Derisi J."/>
            <person name="Roy S.W."/>
            <person name="Marshall W.F."/>
            <person name="Sood P."/>
        </authorList>
    </citation>
    <scope>NUCLEOTIDE SEQUENCE [LARGE SCALE GENOMIC DNA]</scope>
    <source>
        <strain evidence="3">WM001</strain>
    </source>
</reference>
<proteinExistence type="predicted"/>
<dbReference type="Proteomes" id="UP000187209">
    <property type="component" value="Unassembled WGS sequence"/>
</dbReference>
<protein>
    <recommendedName>
        <fullName evidence="2">PhoD-like phosphatase metallophosphatase domain-containing protein</fullName>
    </recommendedName>
</protein>
<organism evidence="3 4">
    <name type="scientific">Stentor coeruleus</name>
    <dbReference type="NCBI Taxonomy" id="5963"/>
    <lineage>
        <taxon>Eukaryota</taxon>
        <taxon>Sar</taxon>
        <taxon>Alveolata</taxon>
        <taxon>Ciliophora</taxon>
        <taxon>Postciliodesmatophora</taxon>
        <taxon>Heterotrichea</taxon>
        <taxon>Heterotrichida</taxon>
        <taxon>Stentoridae</taxon>
        <taxon>Stentor</taxon>
    </lineage>
</organism>
<feature type="domain" description="PhoD-like phosphatase metallophosphatase" evidence="2">
    <location>
        <begin position="19"/>
        <end position="300"/>
    </location>
</feature>
<comment type="caution">
    <text evidence="3">The sequence shown here is derived from an EMBL/GenBank/DDBJ whole genome shotgun (WGS) entry which is preliminary data.</text>
</comment>
<dbReference type="SUPFAM" id="SSF56300">
    <property type="entry name" value="Metallo-dependent phosphatases"/>
    <property type="match status" value="1"/>
</dbReference>
<dbReference type="OrthoDB" id="10266805at2759"/>
<keyword evidence="1" id="KW-1133">Transmembrane helix</keyword>
<sequence>MILLLQCLLHISHSLELTFGSCAGFFDAENPEIWKSIGSLNPEAFIWLGDIIYADHTNCPLYFRVPSEDIWREKYMKIKNAEGYKELRQKTKILGVWDDHDYGKNNEDRFFQYKSLSKKLFLEFLDEPEDSERYKREGIYASYDFFSGDLLVKVILLDDRTYLDPPGKDGDTLGDVQWLWLEEEMEKKADLFLIMNGIQINVEDRISITEVWHEKSRKRMLKMLEKYPNSILVSGDVHYSEILEVTCNGWRVFEFTSSGLTHSIQNNYGPLSEIFISLWYPYTYNLIPRRKFKSFGSIKVEKTGLITMKIIDTYGNISDAYQLHLNDLYKPISPSYTCFQSTTHRITNHLLSISLIFLLPVSLWFISIVKFLKKYSQSY</sequence>
<dbReference type="PANTHER" id="PTHR33987:SF1">
    <property type="entry name" value="CALCINEURIN-LIKE METALLO-PHOSPHOESTERASE SUPERFAMILY PROTEIN"/>
    <property type="match status" value="1"/>
</dbReference>
<evidence type="ECO:0000259" key="2">
    <source>
        <dbReference type="Pfam" id="PF09423"/>
    </source>
</evidence>
<gene>
    <name evidence="3" type="ORF">SteCoe_4157</name>
</gene>
<dbReference type="AlphaFoldDB" id="A0A1R2CVA5"/>
<evidence type="ECO:0000256" key="1">
    <source>
        <dbReference type="SAM" id="Phobius"/>
    </source>
</evidence>
<name>A0A1R2CVA5_9CILI</name>
<keyword evidence="1" id="KW-0472">Membrane</keyword>
<dbReference type="Gene3D" id="3.60.21.70">
    <property type="entry name" value="PhoD-like phosphatase"/>
    <property type="match status" value="1"/>
</dbReference>
<dbReference type="CDD" id="cd07389">
    <property type="entry name" value="MPP_PhoD"/>
    <property type="match status" value="1"/>
</dbReference>
<dbReference type="EMBL" id="MPUH01000051">
    <property type="protein sequence ID" value="OMJ92942.1"/>
    <property type="molecule type" value="Genomic_DNA"/>
</dbReference>
<feature type="transmembrane region" description="Helical" evidence="1">
    <location>
        <begin position="350"/>
        <end position="372"/>
    </location>
</feature>
<keyword evidence="1" id="KW-0812">Transmembrane</keyword>
<accession>A0A1R2CVA5</accession>
<dbReference type="InterPro" id="IPR038607">
    <property type="entry name" value="PhoD-like_sf"/>
</dbReference>
<dbReference type="PANTHER" id="PTHR33987">
    <property type="entry name" value="CALCINEURIN-LIKE METALLO-PHOSPHOESTERASE SUPERFAMILY PROTEIN"/>
    <property type="match status" value="1"/>
</dbReference>
<evidence type="ECO:0000313" key="3">
    <source>
        <dbReference type="EMBL" id="OMJ92942.1"/>
    </source>
</evidence>
<dbReference type="Pfam" id="PF09423">
    <property type="entry name" value="PhoD"/>
    <property type="match status" value="1"/>
</dbReference>
<dbReference type="InterPro" id="IPR018946">
    <property type="entry name" value="PhoD-like_MPP"/>
</dbReference>